<keyword evidence="6" id="KW-0966">Cell projection</keyword>
<keyword evidence="5" id="KW-0628">Postsynaptic cell membrane</keyword>
<proteinExistence type="predicted"/>
<dbReference type="CTD" id="569756"/>
<dbReference type="Gene3D" id="3.30.710.10">
    <property type="entry name" value="Potassium Channel Kv1.1, Chain A"/>
    <property type="match status" value="1"/>
</dbReference>
<dbReference type="InterPro" id="IPR049903">
    <property type="entry name" value="H1_KCTD16"/>
</dbReference>
<evidence type="ECO:0000256" key="1">
    <source>
        <dbReference type="ARBA" id="ARBA00022475"/>
    </source>
</evidence>
<evidence type="ECO:0000256" key="5">
    <source>
        <dbReference type="ARBA" id="ARBA00023257"/>
    </source>
</evidence>
<evidence type="ECO:0000313" key="12">
    <source>
        <dbReference type="Proteomes" id="UP000808372"/>
    </source>
</evidence>
<dbReference type="SUPFAM" id="SSF54695">
    <property type="entry name" value="POZ domain"/>
    <property type="match status" value="1"/>
</dbReference>
<evidence type="ECO:0000256" key="2">
    <source>
        <dbReference type="ARBA" id="ARBA00022553"/>
    </source>
</evidence>
<evidence type="ECO:0000259" key="11">
    <source>
        <dbReference type="SMART" id="SM00225"/>
    </source>
</evidence>
<dbReference type="Pfam" id="PF23110">
    <property type="entry name" value="H1_KCTD8_12_16"/>
    <property type="match status" value="1"/>
</dbReference>
<comment type="subcellular location">
    <subcellularLocation>
        <location evidence="7">Postsynaptic cell membrane</location>
    </subcellularLocation>
    <subcellularLocation>
        <location evidence="8">Presynaptic cell membrane</location>
    </subcellularLocation>
</comment>
<evidence type="ECO:0000256" key="9">
    <source>
        <dbReference type="ARBA" id="ARBA00057758"/>
    </source>
</evidence>
<keyword evidence="2" id="KW-0597">Phosphoprotein</keyword>
<dbReference type="FunFam" id="3.30.710.10:FF:000031">
    <property type="entry name" value="BTB/POZ domain-containing protein KCTD16"/>
    <property type="match status" value="1"/>
</dbReference>
<dbReference type="CDD" id="cd18398">
    <property type="entry name" value="BTB_POZ_KCTD16"/>
    <property type="match status" value="1"/>
</dbReference>
<dbReference type="InterPro" id="IPR057093">
    <property type="entry name" value="H1_KCTD8_12_16"/>
</dbReference>
<dbReference type="GeneID" id="120056444"/>
<protein>
    <submittedName>
        <fullName evidence="13">BTB/POZ domain-containing protein KCTD16b isoform X1</fullName>
    </submittedName>
</protein>
<keyword evidence="3" id="KW-0770">Synapse</keyword>
<evidence type="ECO:0000256" key="6">
    <source>
        <dbReference type="ARBA" id="ARBA00023273"/>
    </source>
</evidence>
<dbReference type="KEGG" id="snh:120056444"/>
<evidence type="ECO:0000256" key="10">
    <source>
        <dbReference type="SAM" id="MobiDB-lite"/>
    </source>
</evidence>
<dbReference type="InterPro" id="IPR000210">
    <property type="entry name" value="BTB/POZ_dom"/>
</dbReference>
<dbReference type="PANTHER" id="PTHR14499:SF28">
    <property type="entry name" value="BTB_POZ DOMAIN-CONTAINING PROTEIN KCTD16"/>
    <property type="match status" value="1"/>
</dbReference>
<feature type="domain" description="BTB" evidence="11">
    <location>
        <begin position="25"/>
        <end position="130"/>
    </location>
</feature>
<comment type="function">
    <text evidence="9">Auxiliary subunit of GABA-B receptors that determine the pharmacology and kinetics of the receptor response. Increases agonist potency and markedly alter the G-protein signaling of the receptors by accelerating onset and promoting desensitization.</text>
</comment>
<feature type="region of interest" description="Disordered" evidence="10">
    <location>
        <begin position="286"/>
        <end position="354"/>
    </location>
</feature>
<keyword evidence="12" id="KW-1185">Reference proteome</keyword>
<dbReference type="InterPro" id="IPR011333">
    <property type="entry name" value="SKP1/BTB/POZ_sf"/>
</dbReference>
<feature type="region of interest" description="Disordered" evidence="10">
    <location>
        <begin position="1"/>
        <end position="20"/>
    </location>
</feature>
<dbReference type="Pfam" id="PF02214">
    <property type="entry name" value="BTB_2"/>
    <property type="match status" value="1"/>
</dbReference>
<dbReference type="GO" id="GO:0008277">
    <property type="term" value="P:regulation of G protein-coupled receptor signaling pathway"/>
    <property type="evidence" value="ECO:0007669"/>
    <property type="project" value="TreeGrafter"/>
</dbReference>
<evidence type="ECO:0000256" key="7">
    <source>
        <dbReference type="ARBA" id="ARBA00034100"/>
    </source>
</evidence>
<evidence type="ECO:0000256" key="3">
    <source>
        <dbReference type="ARBA" id="ARBA00023018"/>
    </source>
</evidence>
<dbReference type="InterPro" id="IPR003131">
    <property type="entry name" value="T1-type_BTB"/>
</dbReference>
<dbReference type="GO" id="GO:0051260">
    <property type="term" value="P:protein homooligomerization"/>
    <property type="evidence" value="ECO:0007669"/>
    <property type="project" value="InterPro"/>
</dbReference>
<dbReference type="OrthoDB" id="2414723at2759"/>
<dbReference type="GO" id="GO:0045211">
    <property type="term" value="C:postsynaptic membrane"/>
    <property type="evidence" value="ECO:0007669"/>
    <property type="project" value="UniProtKB-SubCell"/>
</dbReference>
<dbReference type="AlphaFoldDB" id="A0A8U1BTR5"/>
<name>A0A8U1BTR5_SALNM</name>
<dbReference type="PANTHER" id="PTHR14499">
    <property type="entry name" value="POTASSIUM CHANNEL TETRAMERIZATION DOMAIN-CONTAINING"/>
    <property type="match status" value="1"/>
</dbReference>
<keyword evidence="4" id="KW-0472">Membrane</keyword>
<dbReference type="GO" id="GO:0042734">
    <property type="term" value="C:presynaptic membrane"/>
    <property type="evidence" value="ECO:0007669"/>
    <property type="project" value="UniProtKB-SubCell"/>
</dbReference>
<evidence type="ECO:0000256" key="4">
    <source>
        <dbReference type="ARBA" id="ARBA00023136"/>
    </source>
</evidence>
<reference evidence="13" key="1">
    <citation type="submission" date="2025-08" db="UniProtKB">
        <authorList>
            <consortium name="RefSeq"/>
        </authorList>
    </citation>
    <scope>IDENTIFICATION</scope>
    <source>
        <tissue evidence="13">White muscle</tissue>
    </source>
</reference>
<dbReference type="RefSeq" id="XP_038860531.1">
    <property type="nucleotide sequence ID" value="XM_039004603.1"/>
</dbReference>
<dbReference type="GO" id="GO:0043235">
    <property type="term" value="C:receptor complex"/>
    <property type="evidence" value="ECO:0007669"/>
    <property type="project" value="TreeGrafter"/>
</dbReference>
<dbReference type="CDD" id="cd22219">
    <property type="entry name" value="H1_KCTD16"/>
    <property type="match status" value="1"/>
</dbReference>
<sequence length="431" mass="49595">MALSGNCRTNPTSKEQGSVQNSFPDVVELNVGGQVYYTRHATLVSTPNSLLGKIFSPKKDATNDLARDPKGRYFIDRDGFLFRYVLDYLRDKQVVLPDHFPEKGRLRKEAEYFQLPDLVKLLTPEDLKHSPDEYFHSDFEDGSQGSDHKMCPPSSLVPADRKSGFITVGYRGSCTIGRESQTDSKFRRVPRILICGRVALAKEVFGETLNESRDPDRTLDRYTSRFYLKFKHLERSFDMLSECGFQMVACNSSVTASSVNQHTEDKIWSSYTEYIFYRNRQVFMTPKPDYNDRRHNQFGDGEGESGTSFNDLSTSSSESQSEASSPQGTVICGPVNRQSHSHVQTLDRPLKKGPVQMLQQSEQRRKSDLLRTLTTSSRDTSTCKKRPAKEKMTIEEELEKCIQDFRKIKIPERFPERKYMWQAELLRKYRL</sequence>
<accession>A0A8U1BTR5</accession>
<evidence type="ECO:0000256" key="8">
    <source>
        <dbReference type="ARBA" id="ARBA00034111"/>
    </source>
</evidence>
<dbReference type="Proteomes" id="UP000808372">
    <property type="component" value="Chromosome 12"/>
</dbReference>
<gene>
    <name evidence="13" type="primary">kctd16b</name>
</gene>
<organism evidence="12 13">
    <name type="scientific">Salvelinus namaycush</name>
    <name type="common">Lake trout</name>
    <name type="synonym">Salmo namaycush</name>
    <dbReference type="NCBI Taxonomy" id="8040"/>
    <lineage>
        <taxon>Eukaryota</taxon>
        <taxon>Metazoa</taxon>
        <taxon>Chordata</taxon>
        <taxon>Craniata</taxon>
        <taxon>Vertebrata</taxon>
        <taxon>Euteleostomi</taxon>
        <taxon>Actinopterygii</taxon>
        <taxon>Neopterygii</taxon>
        <taxon>Teleostei</taxon>
        <taxon>Protacanthopterygii</taxon>
        <taxon>Salmoniformes</taxon>
        <taxon>Salmonidae</taxon>
        <taxon>Salmoninae</taxon>
        <taxon>Salvelinus</taxon>
    </lineage>
</organism>
<dbReference type="SMART" id="SM00225">
    <property type="entry name" value="BTB"/>
    <property type="match status" value="1"/>
</dbReference>
<feature type="compositionally biased region" description="Low complexity" evidence="10">
    <location>
        <begin position="313"/>
        <end position="325"/>
    </location>
</feature>
<keyword evidence="1" id="KW-1003">Cell membrane</keyword>
<evidence type="ECO:0000313" key="13">
    <source>
        <dbReference type="RefSeq" id="XP_038860531.1"/>
    </source>
</evidence>